<keyword evidence="1" id="KW-0614">Plasmid</keyword>
<dbReference type="AlphaFoldDB" id="A0A2K8UJ53"/>
<organism evidence="1 2">
    <name type="scientific">Candidatus Thiodictyon syntrophicum</name>
    <dbReference type="NCBI Taxonomy" id="1166950"/>
    <lineage>
        <taxon>Bacteria</taxon>
        <taxon>Pseudomonadati</taxon>
        <taxon>Pseudomonadota</taxon>
        <taxon>Gammaproteobacteria</taxon>
        <taxon>Chromatiales</taxon>
        <taxon>Chromatiaceae</taxon>
        <taxon>Thiodictyon</taxon>
    </lineage>
</organism>
<keyword evidence="2" id="KW-1185">Reference proteome</keyword>
<dbReference type="Proteomes" id="UP000232638">
    <property type="component" value="Plasmid pTs485"/>
</dbReference>
<dbReference type="OrthoDB" id="9135452at2"/>
<geneLocation type="plasmid" evidence="2">
    <name>pts485</name>
</geneLocation>
<evidence type="ECO:0000313" key="1">
    <source>
        <dbReference type="EMBL" id="AUB85613.1"/>
    </source>
</evidence>
<sequence>MAINAKVYKELHLVPVRFERAATGAADSTMPDLDDRGHTAKVPAVNGLAASPALRGPVVGMQKDQRIRLRLVRAAIDPAAPLYLVSSDETVVTVETPAKGAPVAAGPSTVIALKGQSYTGTTPKSAEVQVRFQSDQGPILGVLTVYVFSPLPVAVTPHLVTINNPAGSAGVAPAIDLEALMTQTKAIWACCGISLAVQAPRAWSVNLPSANLLRFPDDFSRIAAVNFNPGTINLYIVREVLGACGVGLSRSVVANLPGYTGLQPGIYLGEVCGGGRTSPWGANDLAHELGHFFSLWHPSDGPTTGTLPAAGWPWARYETWSRRLLMHNWNQTARPPYGAPPWADYDDVGYGANLRGALIPLKEVRTGRDQAGRDAHGVLARNYVKSGTIY</sequence>
<gene>
    <name evidence="1" type="ORF">THSYN_32440</name>
</gene>
<proteinExistence type="predicted"/>
<dbReference type="RefSeq" id="WP_100923224.1">
    <property type="nucleotide sequence ID" value="NZ_CP020372.1"/>
</dbReference>
<protein>
    <recommendedName>
        <fullName evidence="3">Peptidase M43 pregnancy-associated plasma-A domain-containing protein</fullName>
    </recommendedName>
</protein>
<evidence type="ECO:0000313" key="2">
    <source>
        <dbReference type="Proteomes" id="UP000232638"/>
    </source>
</evidence>
<evidence type="ECO:0008006" key="3">
    <source>
        <dbReference type="Google" id="ProtNLM"/>
    </source>
</evidence>
<reference evidence="1 2" key="1">
    <citation type="submission" date="2017-03" db="EMBL/GenBank/DDBJ databases">
        <title>Complete genome sequence of Candidatus 'Thiodictyon syntrophicum' sp. nov. strain Cad16T, a photolithoautotroph purple sulfur bacterium isolated from an alpine meromictic lake.</title>
        <authorList>
            <person name="Luedin S.M."/>
            <person name="Pothier J.F."/>
            <person name="Danza F."/>
            <person name="Storelli N."/>
            <person name="Wittwer M."/>
            <person name="Tonolla M."/>
        </authorList>
    </citation>
    <scope>NUCLEOTIDE SEQUENCE [LARGE SCALE GENOMIC DNA]</scope>
    <source>
        <strain evidence="1 2">Cad16T</strain>
        <plasmid evidence="2">Plasmid pts485</plasmid>
    </source>
</reference>
<accession>A0A2K8UJ53</accession>
<dbReference type="EMBL" id="CP020372">
    <property type="protein sequence ID" value="AUB85613.1"/>
    <property type="molecule type" value="Genomic_DNA"/>
</dbReference>
<dbReference type="SUPFAM" id="SSF55486">
    <property type="entry name" value="Metalloproteases ('zincins'), catalytic domain"/>
    <property type="match status" value="1"/>
</dbReference>
<dbReference type="KEGG" id="tsy:THSYN_32440"/>
<name>A0A2K8UJ53_9GAMM</name>